<dbReference type="EMBL" id="QKZK01000018">
    <property type="protein sequence ID" value="PZX14981.1"/>
    <property type="molecule type" value="Genomic_DNA"/>
</dbReference>
<dbReference type="PANTHER" id="PTHR35145:SF1">
    <property type="entry name" value="CYTOPLASMIC PROTEIN"/>
    <property type="match status" value="1"/>
</dbReference>
<keyword evidence="2" id="KW-1185">Reference proteome</keyword>
<evidence type="ECO:0000313" key="2">
    <source>
        <dbReference type="Proteomes" id="UP000249239"/>
    </source>
</evidence>
<dbReference type="Gene3D" id="3.90.1150.30">
    <property type="match status" value="1"/>
</dbReference>
<dbReference type="OrthoDB" id="9789813at2"/>
<organism evidence="1 2">
    <name type="scientific">Breznakibacter xylanolyticus</name>
    <dbReference type="NCBI Taxonomy" id="990"/>
    <lineage>
        <taxon>Bacteria</taxon>
        <taxon>Pseudomonadati</taxon>
        <taxon>Bacteroidota</taxon>
        <taxon>Bacteroidia</taxon>
        <taxon>Marinilabiliales</taxon>
        <taxon>Marinilabiliaceae</taxon>
        <taxon>Breznakibacter</taxon>
    </lineage>
</organism>
<comment type="caution">
    <text evidence="1">The sequence shown here is derived from an EMBL/GenBank/DDBJ whole genome shotgun (WGS) entry which is preliminary data.</text>
</comment>
<proteinExistence type="predicted"/>
<dbReference type="SUPFAM" id="SSF142906">
    <property type="entry name" value="YjbR-like"/>
    <property type="match status" value="1"/>
</dbReference>
<dbReference type="InterPro" id="IPR038056">
    <property type="entry name" value="YjbR-like_sf"/>
</dbReference>
<dbReference type="InterPro" id="IPR007351">
    <property type="entry name" value="YjbR"/>
</dbReference>
<dbReference type="PANTHER" id="PTHR35145">
    <property type="entry name" value="CYTOPLASMIC PROTEIN-RELATED"/>
    <property type="match status" value="1"/>
</dbReference>
<name>A0A2W7N4H6_9BACT</name>
<protein>
    <submittedName>
        <fullName evidence="1">Putative DNA-binding protein (MmcQ/YjbR family)</fullName>
    </submittedName>
</protein>
<dbReference type="RefSeq" id="WP_111446167.1">
    <property type="nucleotide sequence ID" value="NZ_QKZK01000018.1"/>
</dbReference>
<dbReference type="InterPro" id="IPR058532">
    <property type="entry name" value="YjbR/MT2646/Rv2570-like"/>
</dbReference>
<reference evidence="1 2" key="1">
    <citation type="submission" date="2018-06" db="EMBL/GenBank/DDBJ databases">
        <title>Genomic Encyclopedia of Archaeal and Bacterial Type Strains, Phase II (KMG-II): from individual species to whole genera.</title>
        <authorList>
            <person name="Goeker M."/>
        </authorList>
    </citation>
    <scope>NUCLEOTIDE SEQUENCE [LARGE SCALE GENOMIC DNA]</scope>
    <source>
        <strain evidence="1 2">DSM 6779</strain>
    </source>
</reference>
<accession>A0A2W7N4H6</accession>
<dbReference type="AlphaFoldDB" id="A0A2W7N4H6"/>
<sequence length="118" mass="13549">MNIEEARQYCIARKGVTESFPFDDTALVFKVQGKMFALLSLEGDADINLKCDPERAIDLREHYTDIVPGYHMNKTHWNTLHLNGNLDDGLVRELIDHSYDLVVASLTRKLRAELEMMP</sequence>
<gene>
    <name evidence="1" type="ORF">LX69_02311</name>
</gene>
<keyword evidence="1" id="KW-0238">DNA-binding</keyword>
<dbReference type="Pfam" id="PF04237">
    <property type="entry name" value="YjbR"/>
    <property type="match status" value="1"/>
</dbReference>
<dbReference type="GO" id="GO:0003677">
    <property type="term" value="F:DNA binding"/>
    <property type="evidence" value="ECO:0007669"/>
    <property type="project" value="UniProtKB-KW"/>
</dbReference>
<evidence type="ECO:0000313" key="1">
    <source>
        <dbReference type="EMBL" id="PZX14981.1"/>
    </source>
</evidence>
<dbReference type="Proteomes" id="UP000249239">
    <property type="component" value="Unassembled WGS sequence"/>
</dbReference>